<sequence>MLLIGCMARNLPMYMMSFFSLPKEVLKKLDYFRSRFYWQGDEQKKNIDLLSGPSCACLRTKVDLVIHNVPRWLSSWVILQRPDLQEQVVEGSQLLVQTAKSLSGSERKFSDALD</sequence>
<accession>A0AAQ3X2Z3</accession>
<evidence type="ECO:0000313" key="1">
    <source>
        <dbReference type="EMBL" id="WVZ82931.1"/>
    </source>
</evidence>
<dbReference type="Proteomes" id="UP001341281">
    <property type="component" value="Chromosome 06"/>
</dbReference>
<name>A0AAQ3X2Z3_PASNO</name>
<reference evidence="1 2" key="1">
    <citation type="submission" date="2024-02" db="EMBL/GenBank/DDBJ databases">
        <title>High-quality chromosome-scale genome assembly of Pensacola bahiagrass (Paspalum notatum Flugge var. saurae).</title>
        <authorList>
            <person name="Vega J.M."/>
            <person name="Podio M."/>
            <person name="Orjuela J."/>
            <person name="Siena L.A."/>
            <person name="Pessino S.C."/>
            <person name="Combes M.C."/>
            <person name="Mariac C."/>
            <person name="Albertini E."/>
            <person name="Pupilli F."/>
            <person name="Ortiz J.P.A."/>
            <person name="Leblanc O."/>
        </authorList>
    </citation>
    <scope>NUCLEOTIDE SEQUENCE [LARGE SCALE GENOMIC DNA]</scope>
    <source>
        <strain evidence="1">R1</strain>
        <tissue evidence="1">Leaf</tissue>
    </source>
</reference>
<dbReference type="EMBL" id="CP144750">
    <property type="protein sequence ID" value="WVZ82931.1"/>
    <property type="molecule type" value="Genomic_DNA"/>
</dbReference>
<gene>
    <name evidence="1" type="ORF">U9M48_030134</name>
</gene>
<keyword evidence="2" id="KW-1185">Reference proteome</keyword>
<organism evidence="1 2">
    <name type="scientific">Paspalum notatum var. saurae</name>
    <dbReference type="NCBI Taxonomy" id="547442"/>
    <lineage>
        <taxon>Eukaryota</taxon>
        <taxon>Viridiplantae</taxon>
        <taxon>Streptophyta</taxon>
        <taxon>Embryophyta</taxon>
        <taxon>Tracheophyta</taxon>
        <taxon>Spermatophyta</taxon>
        <taxon>Magnoliopsida</taxon>
        <taxon>Liliopsida</taxon>
        <taxon>Poales</taxon>
        <taxon>Poaceae</taxon>
        <taxon>PACMAD clade</taxon>
        <taxon>Panicoideae</taxon>
        <taxon>Andropogonodae</taxon>
        <taxon>Paspaleae</taxon>
        <taxon>Paspalinae</taxon>
        <taxon>Paspalum</taxon>
    </lineage>
</organism>
<dbReference type="AlphaFoldDB" id="A0AAQ3X2Z3"/>
<evidence type="ECO:0000313" key="2">
    <source>
        <dbReference type="Proteomes" id="UP001341281"/>
    </source>
</evidence>
<proteinExistence type="predicted"/>
<protein>
    <submittedName>
        <fullName evidence="1">Uncharacterized protein</fullName>
    </submittedName>
</protein>